<reference evidence="2 3" key="1">
    <citation type="submission" date="2024-01" db="EMBL/GenBank/DDBJ databases">
        <title>Genome assemblies of Stephania.</title>
        <authorList>
            <person name="Yang L."/>
        </authorList>
    </citation>
    <scope>NUCLEOTIDE SEQUENCE [LARGE SCALE GENOMIC DNA]</scope>
    <source>
        <strain evidence="2">JXDWG</strain>
        <tissue evidence="2">Leaf</tissue>
    </source>
</reference>
<keyword evidence="3" id="KW-1185">Reference proteome</keyword>
<dbReference type="AlphaFoldDB" id="A0AAP0EW37"/>
<feature type="compositionally biased region" description="Basic and acidic residues" evidence="1">
    <location>
        <begin position="1"/>
        <end position="21"/>
    </location>
</feature>
<protein>
    <submittedName>
        <fullName evidence="2">Uncharacterized protein</fullName>
    </submittedName>
</protein>
<sequence length="68" mass="7643">MARSKIDVSRERVYGKSKRTEQATSTSDTHGGRKPQTSSYRKEKQQATKKEVARVGDPRGYAIQEEAS</sequence>
<dbReference type="EMBL" id="JBBNAG010000010">
    <property type="protein sequence ID" value="KAK9100226.1"/>
    <property type="molecule type" value="Genomic_DNA"/>
</dbReference>
<gene>
    <name evidence="2" type="ORF">Scep_023656</name>
</gene>
<organism evidence="2 3">
    <name type="scientific">Stephania cephalantha</name>
    <dbReference type="NCBI Taxonomy" id="152367"/>
    <lineage>
        <taxon>Eukaryota</taxon>
        <taxon>Viridiplantae</taxon>
        <taxon>Streptophyta</taxon>
        <taxon>Embryophyta</taxon>
        <taxon>Tracheophyta</taxon>
        <taxon>Spermatophyta</taxon>
        <taxon>Magnoliopsida</taxon>
        <taxon>Ranunculales</taxon>
        <taxon>Menispermaceae</taxon>
        <taxon>Menispermoideae</taxon>
        <taxon>Cissampelideae</taxon>
        <taxon>Stephania</taxon>
    </lineage>
</organism>
<proteinExistence type="predicted"/>
<evidence type="ECO:0000256" key="1">
    <source>
        <dbReference type="SAM" id="MobiDB-lite"/>
    </source>
</evidence>
<dbReference type="Proteomes" id="UP001419268">
    <property type="component" value="Unassembled WGS sequence"/>
</dbReference>
<comment type="caution">
    <text evidence="2">The sequence shown here is derived from an EMBL/GenBank/DDBJ whole genome shotgun (WGS) entry which is preliminary data.</text>
</comment>
<feature type="compositionally biased region" description="Basic and acidic residues" evidence="1">
    <location>
        <begin position="40"/>
        <end position="57"/>
    </location>
</feature>
<feature type="compositionally biased region" description="Polar residues" evidence="1">
    <location>
        <begin position="22"/>
        <end position="39"/>
    </location>
</feature>
<accession>A0AAP0EW37</accession>
<evidence type="ECO:0000313" key="2">
    <source>
        <dbReference type="EMBL" id="KAK9100226.1"/>
    </source>
</evidence>
<feature type="region of interest" description="Disordered" evidence="1">
    <location>
        <begin position="1"/>
        <end position="68"/>
    </location>
</feature>
<evidence type="ECO:0000313" key="3">
    <source>
        <dbReference type="Proteomes" id="UP001419268"/>
    </source>
</evidence>
<name>A0AAP0EW37_9MAGN</name>